<name>A0A151NA29_ALLMI</name>
<protein>
    <submittedName>
        <fullName evidence="1">Uncharacterized protein</fullName>
    </submittedName>
</protein>
<sequence length="75" mass="8430">MVAETVSSSWKKLLLRELPGTSCVSTCNKDPKRLDSGQKSCQQPFHTRILIRIDGRSQFFCKHQGEDQCSPISCS</sequence>
<evidence type="ECO:0000313" key="2">
    <source>
        <dbReference type="Proteomes" id="UP000050525"/>
    </source>
</evidence>
<dbReference type="AlphaFoldDB" id="A0A151NA29"/>
<evidence type="ECO:0000313" key="1">
    <source>
        <dbReference type="EMBL" id="KYO33631.1"/>
    </source>
</evidence>
<accession>A0A151NA29</accession>
<reference evidence="1 2" key="1">
    <citation type="journal article" date="2012" name="Genome Biol.">
        <title>Sequencing three crocodilian genomes to illuminate the evolution of archosaurs and amniotes.</title>
        <authorList>
            <person name="St John J.A."/>
            <person name="Braun E.L."/>
            <person name="Isberg S.R."/>
            <person name="Miles L.G."/>
            <person name="Chong A.Y."/>
            <person name="Gongora J."/>
            <person name="Dalzell P."/>
            <person name="Moran C."/>
            <person name="Bed'hom B."/>
            <person name="Abzhanov A."/>
            <person name="Burgess S.C."/>
            <person name="Cooksey A.M."/>
            <person name="Castoe T.A."/>
            <person name="Crawford N.G."/>
            <person name="Densmore L.D."/>
            <person name="Drew J.C."/>
            <person name="Edwards S.V."/>
            <person name="Faircloth B.C."/>
            <person name="Fujita M.K."/>
            <person name="Greenwold M.J."/>
            <person name="Hoffmann F.G."/>
            <person name="Howard J.M."/>
            <person name="Iguchi T."/>
            <person name="Janes D.E."/>
            <person name="Khan S.Y."/>
            <person name="Kohno S."/>
            <person name="de Koning A.J."/>
            <person name="Lance S.L."/>
            <person name="McCarthy F.M."/>
            <person name="McCormack J.E."/>
            <person name="Merchant M.E."/>
            <person name="Peterson D.G."/>
            <person name="Pollock D.D."/>
            <person name="Pourmand N."/>
            <person name="Raney B.J."/>
            <person name="Roessler K.A."/>
            <person name="Sanford J.R."/>
            <person name="Sawyer R.H."/>
            <person name="Schmidt C.J."/>
            <person name="Triplett E.W."/>
            <person name="Tuberville T.D."/>
            <person name="Venegas-Anaya M."/>
            <person name="Howard J.T."/>
            <person name="Jarvis E.D."/>
            <person name="Guillette L.J.Jr."/>
            <person name="Glenn T.C."/>
            <person name="Green R.E."/>
            <person name="Ray D.A."/>
        </authorList>
    </citation>
    <scope>NUCLEOTIDE SEQUENCE [LARGE SCALE GENOMIC DNA]</scope>
    <source>
        <strain evidence="1">KSC_2009_1</strain>
    </source>
</reference>
<gene>
    <name evidence="1" type="ORF">Y1Q_0008781</name>
</gene>
<keyword evidence="2" id="KW-1185">Reference proteome</keyword>
<proteinExistence type="predicted"/>
<dbReference type="Proteomes" id="UP000050525">
    <property type="component" value="Unassembled WGS sequence"/>
</dbReference>
<organism evidence="1 2">
    <name type="scientific">Alligator mississippiensis</name>
    <name type="common">American alligator</name>
    <dbReference type="NCBI Taxonomy" id="8496"/>
    <lineage>
        <taxon>Eukaryota</taxon>
        <taxon>Metazoa</taxon>
        <taxon>Chordata</taxon>
        <taxon>Craniata</taxon>
        <taxon>Vertebrata</taxon>
        <taxon>Euteleostomi</taxon>
        <taxon>Archelosauria</taxon>
        <taxon>Archosauria</taxon>
        <taxon>Crocodylia</taxon>
        <taxon>Alligatoridae</taxon>
        <taxon>Alligatorinae</taxon>
        <taxon>Alligator</taxon>
    </lineage>
</organism>
<comment type="caution">
    <text evidence="1">The sequence shown here is derived from an EMBL/GenBank/DDBJ whole genome shotgun (WGS) entry which is preliminary data.</text>
</comment>
<dbReference type="EMBL" id="AKHW03003682">
    <property type="protein sequence ID" value="KYO33631.1"/>
    <property type="molecule type" value="Genomic_DNA"/>
</dbReference>